<dbReference type="SUPFAM" id="SSF53098">
    <property type="entry name" value="Ribonuclease H-like"/>
    <property type="match status" value="1"/>
</dbReference>
<evidence type="ECO:0000256" key="11">
    <source>
        <dbReference type="ARBA" id="ARBA00022759"/>
    </source>
</evidence>
<dbReference type="Pfam" id="PF01351">
    <property type="entry name" value="RNase_HII"/>
    <property type="match status" value="1"/>
</dbReference>
<evidence type="ECO:0000256" key="15">
    <source>
        <dbReference type="PROSITE-ProRule" id="PRU01319"/>
    </source>
</evidence>
<evidence type="ECO:0000313" key="19">
    <source>
        <dbReference type="Proteomes" id="UP001595897"/>
    </source>
</evidence>
<dbReference type="GO" id="GO:0004523">
    <property type="term" value="F:RNA-DNA hybrid ribonuclease activity"/>
    <property type="evidence" value="ECO:0007669"/>
    <property type="project" value="UniProtKB-EC"/>
</dbReference>
<dbReference type="PANTHER" id="PTHR10954:SF18">
    <property type="entry name" value="RIBONUCLEASE HII"/>
    <property type="match status" value="1"/>
</dbReference>
<evidence type="ECO:0000256" key="9">
    <source>
        <dbReference type="ARBA" id="ARBA00022722"/>
    </source>
</evidence>
<gene>
    <name evidence="14 18" type="primary">rnhB</name>
    <name evidence="18" type="ORF">ACFO4O_07610</name>
</gene>
<dbReference type="InterPro" id="IPR001352">
    <property type="entry name" value="RNase_HII/HIII"/>
</dbReference>
<keyword evidence="8 14" id="KW-0963">Cytoplasm</keyword>
<organism evidence="18 19">
    <name type="scientific">Glaciecola siphonariae</name>
    <dbReference type="NCBI Taxonomy" id="521012"/>
    <lineage>
        <taxon>Bacteria</taxon>
        <taxon>Pseudomonadati</taxon>
        <taxon>Pseudomonadota</taxon>
        <taxon>Gammaproteobacteria</taxon>
        <taxon>Alteromonadales</taxon>
        <taxon>Alteromonadaceae</taxon>
        <taxon>Glaciecola</taxon>
    </lineage>
</organism>
<evidence type="ECO:0000256" key="13">
    <source>
        <dbReference type="ARBA" id="ARBA00023211"/>
    </source>
</evidence>
<evidence type="ECO:0000256" key="7">
    <source>
        <dbReference type="ARBA" id="ARBA00019179"/>
    </source>
</evidence>
<feature type="binding site" evidence="14 15">
    <location>
        <position position="99"/>
    </location>
    <ligand>
        <name>a divalent metal cation</name>
        <dbReference type="ChEBI" id="CHEBI:60240"/>
    </ligand>
</feature>
<comment type="function">
    <text evidence="3 14 16">Endonuclease that specifically degrades the RNA of RNA-DNA hybrids.</text>
</comment>
<evidence type="ECO:0000256" key="4">
    <source>
        <dbReference type="ARBA" id="ARBA00004496"/>
    </source>
</evidence>
<evidence type="ECO:0000256" key="10">
    <source>
        <dbReference type="ARBA" id="ARBA00022723"/>
    </source>
</evidence>
<comment type="cofactor">
    <cofactor evidence="2">
        <name>Mg(2+)</name>
        <dbReference type="ChEBI" id="CHEBI:18420"/>
    </cofactor>
</comment>
<reference evidence="19" key="1">
    <citation type="journal article" date="2019" name="Int. J. Syst. Evol. Microbiol.">
        <title>The Global Catalogue of Microorganisms (GCM) 10K type strain sequencing project: providing services to taxonomists for standard genome sequencing and annotation.</title>
        <authorList>
            <consortium name="The Broad Institute Genomics Platform"/>
            <consortium name="The Broad Institute Genome Sequencing Center for Infectious Disease"/>
            <person name="Wu L."/>
            <person name="Ma J."/>
        </authorList>
    </citation>
    <scope>NUCLEOTIDE SEQUENCE [LARGE SCALE GENOMIC DNA]</scope>
    <source>
        <strain evidence="19">KACC 12507</strain>
    </source>
</reference>
<evidence type="ECO:0000256" key="16">
    <source>
        <dbReference type="RuleBase" id="RU003515"/>
    </source>
</evidence>
<keyword evidence="10 14" id="KW-0479">Metal-binding</keyword>
<comment type="catalytic activity">
    <reaction evidence="1 14 15 16">
        <text>Endonucleolytic cleavage to 5'-phosphomonoester.</text>
        <dbReference type="EC" id="3.1.26.4"/>
    </reaction>
</comment>
<evidence type="ECO:0000256" key="1">
    <source>
        <dbReference type="ARBA" id="ARBA00000077"/>
    </source>
</evidence>
<keyword evidence="11 14" id="KW-0255">Endonuclease</keyword>
<sequence length="187" mass="20582">MLIAGVDEVGRGPLVGDVVTAAVILDPKHPIEGLRDSKKLSAKKREALNLLIKEHALAWAIGRCTPSEIDKLNILQATMLAMTRAVEALAIAPDKVLVDGNRCPNWRYQSEAIVKGDDLYKEIAAASIIAKVARDNDMLCLHNQFPEYGFDQHKGYPTAMHLSALAKYGALDSHRKSFKPVQRSTLR</sequence>
<evidence type="ECO:0000313" key="18">
    <source>
        <dbReference type="EMBL" id="MFC4700015.1"/>
    </source>
</evidence>
<evidence type="ECO:0000256" key="14">
    <source>
        <dbReference type="HAMAP-Rule" id="MF_00052"/>
    </source>
</evidence>
<dbReference type="PANTHER" id="PTHR10954">
    <property type="entry name" value="RIBONUCLEASE H2 SUBUNIT A"/>
    <property type="match status" value="1"/>
</dbReference>
<evidence type="ECO:0000256" key="6">
    <source>
        <dbReference type="ARBA" id="ARBA00012180"/>
    </source>
</evidence>
<dbReference type="Gene3D" id="3.30.420.10">
    <property type="entry name" value="Ribonuclease H-like superfamily/Ribonuclease H"/>
    <property type="match status" value="1"/>
</dbReference>
<dbReference type="EC" id="3.1.26.4" evidence="6 14"/>
<feature type="binding site" evidence="14 15">
    <location>
        <position position="8"/>
    </location>
    <ligand>
        <name>a divalent metal cation</name>
        <dbReference type="ChEBI" id="CHEBI:60240"/>
    </ligand>
</feature>
<keyword evidence="12 14" id="KW-0378">Hydrolase</keyword>
<dbReference type="PROSITE" id="PS51975">
    <property type="entry name" value="RNASE_H_2"/>
    <property type="match status" value="1"/>
</dbReference>
<dbReference type="CDD" id="cd07182">
    <property type="entry name" value="RNase_HII_bacteria_HII_like"/>
    <property type="match status" value="1"/>
</dbReference>
<keyword evidence="9 14" id="KW-0540">Nuclease</keyword>
<dbReference type="Proteomes" id="UP001595897">
    <property type="component" value="Unassembled WGS sequence"/>
</dbReference>
<comment type="caution">
    <text evidence="18">The sequence shown here is derived from an EMBL/GenBank/DDBJ whole genome shotgun (WGS) entry which is preliminary data.</text>
</comment>
<evidence type="ECO:0000256" key="5">
    <source>
        <dbReference type="ARBA" id="ARBA00007383"/>
    </source>
</evidence>
<comment type="subcellular location">
    <subcellularLocation>
        <location evidence="4 14">Cytoplasm</location>
    </subcellularLocation>
</comment>
<proteinExistence type="inferred from homology"/>
<dbReference type="RefSeq" id="WP_382407072.1">
    <property type="nucleotide sequence ID" value="NZ_JBHSGU010000002.1"/>
</dbReference>
<evidence type="ECO:0000256" key="12">
    <source>
        <dbReference type="ARBA" id="ARBA00022801"/>
    </source>
</evidence>
<evidence type="ECO:0000256" key="3">
    <source>
        <dbReference type="ARBA" id="ARBA00004065"/>
    </source>
</evidence>
<dbReference type="NCBIfam" id="NF000596">
    <property type="entry name" value="PRK00015.1-4"/>
    <property type="match status" value="1"/>
</dbReference>
<dbReference type="InterPro" id="IPR012337">
    <property type="entry name" value="RNaseH-like_sf"/>
</dbReference>
<protein>
    <recommendedName>
        <fullName evidence="7 14">Ribonuclease HII</fullName>
        <shortName evidence="14">RNase HII</shortName>
        <ecNumber evidence="6 14">3.1.26.4</ecNumber>
    </recommendedName>
</protein>
<keyword evidence="13 14" id="KW-0464">Manganese</keyword>
<evidence type="ECO:0000256" key="8">
    <source>
        <dbReference type="ARBA" id="ARBA00022490"/>
    </source>
</evidence>
<keyword evidence="19" id="KW-1185">Reference proteome</keyword>
<dbReference type="InterPro" id="IPR022898">
    <property type="entry name" value="RNase_HII"/>
</dbReference>
<comment type="cofactor">
    <cofactor evidence="14 15">
        <name>Mn(2+)</name>
        <dbReference type="ChEBI" id="CHEBI:29035"/>
    </cofactor>
    <cofactor evidence="14 15">
        <name>Mg(2+)</name>
        <dbReference type="ChEBI" id="CHEBI:18420"/>
    </cofactor>
    <text evidence="14 15">Manganese or magnesium. Binds 1 divalent metal ion per monomer in the absence of substrate. May bind a second metal ion after substrate binding.</text>
</comment>
<feature type="domain" description="RNase H type-2" evidence="17">
    <location>
        <begin position="1"/>
        <end position="187"/>
    </location>
</feature>
<dbReference type="NCBIfam" id="NF000595">
    <property type="entry name" value="PRK00015.1-3"/>
    <property type="match status" value="1"/>
</dbReference>
<accession>A0ABV9LWK3</accession>
<feature type="binding site" evidence="14 15">
    <location>
        <position position="7"/>
    </location>
    <ligand>
        <name>a divalent metal cation</name>
        <dbReference type="ChEBI" id="CHEBI:60240"/>
    </ligand>
</feature>
<dbReference type="EMBL" id="JBHSGU010000002">
    <property type="protein sequence ID" value="MFC4700015.1"/>
    <property type="molecule type" value="Genomic_DNA"/>
</dbReference>
<evidence type="ECO:0000256" key="2">
    <source>
        <dbReference type="ARBA" id="ARBA00001946"/>
    </source>
</evidence>
<name>A0ABV9LWK3_9ALTE</name>
<dbReference type="HAMAP" id="MF_00052_B">
    <property type="entry name" value="RNase_HII_B"/>
    <property type="match status" value="1"/>
</dbReference>
<dbReference type="InterPro" id="IPR024567">
    <property type="entry name" value="RNase_HII/HIII_dom"/>
</dbReference>
<evidence type="ECO:0000259" key="17">
    <source>
        <dbReference type="PROSITE" id="PS51975"/>
    </source>
</evidence>
<comment type="similarity">
    <text evidence="5 14 16">Belongs to the RNase HII family.</text>
</comment>
<dbReference type="InterPro" id="IPR036397">
    <property type="entry name" value="RNaseH_sf"/>
</dbReference>